<dbReference type="AlphaFoldDB" id="E1YFL3"/>
<protein>
    <recommendedName>
        <fullName evidence="3">Fimbrial assembly family protein</fullName>
    </recommendedName>
</protein>
<dbReference type="Pfam" id="PF05137">
    <property type="entry name" value="PilN"/>
    <property type="match status" value="1"/>
</dbReference>
<sequence length="397" mass="44350">MQPVEFPLAVKKELSSAVSFELDRLTPLSPENALYDFTTQSEKDGKICLTLVAARADLVNRYMEALAGKGMRVKRVTINLSGISTLLTYMDKKSDFIFVQINKFAYEGGLITNGSILSGFTGRFNNDETSGWEKLTKEINTLIAAHSGHGKPLKLIADFITGAEIIPEHKFSMPVQNLRHMDMKLLPARNNRQDMKKLPCIAAGGMLELLQSKTIKPDLLSKGVHKESKAPVGLTVFLLLILLAIGAFHIIMPFRMEKQMLAEIDRQIVSVKNEAKKVEKLKMETQLIESDIASIDNFKHNSPMLLPILKELTIILPAKAWLTRIKIGETTVDIEGYADTATDILPKLESSPYFKKAEFASATTRDSKKNVDRFAIKMEIRGIKKDVKEAVKSETKK</sequence>
<name>E1YFL3_9BACT</name>
<evidence type="ECO:0008006" key="3">
    <source>
        <dbReference type="Google" id="ProtNLM"/>
    </source>
</evidence>
<proteinExistence type="predicted"/>
<feature type="transmembrane region" description="Helical" evidence="1">
    <location>
        <begin position="230"/>
        <end position="251"/>
    </location>
</feature>
<keyword evidence="1" id="KW-1133">Transmembrane helix</keyword>
<evidence type="ECO:0000313" key="2">
    <source>
        <dbReference type="EMBL" id="CBX29357.1"/>
    </source>
</evidence>
<keyword evidence="1" id="KW-0812">Transmembrane</keyword>
<dbReference type="InterPro" id="IPR007813">
    <property type="entry name" value="PilN"/>
</dbReference>
<dbReference type="EMBL" id="FR695872">
    <property type="protein sequence ID" value="CBX29357.1"/>
    <property type="molecule type" value="Genomic_DNA"/>
</dbReference>
<dbReference type="PANTHER" id="PTHR40278:SF1">
    <property type="entry name" value="DNA UTILIZATION PROTEIN HOFN"/>
    <property type="match status" value="1"/>
</dbReference>
<dbReference type="Gene3D" id="3.30.1490.300">
    <property type="match status" value="1"/>
</dbReference>
<accession>E1YFL3</accession>
<gene>
    <name evidence="2" type="ORF">N47_J03380</name>
</gene>
<dbReference type="InterPro" id="IPR052534">
    <property type="entry name" value="Extracell_DNA_Util/SecSys_Comp"/>
</dbReference>
<keyword evidence="1" id="KW-0472">Membrane</keyword>
<reference evidence="2" key="1">
    <citation type="journal article" date="2011" name="Environ. Microbiol.">
        <title>Genomic insights into the metabolic potential of the polycyclic aromatic hydrocarbon degrading sulfate-reducing Deltaproteobacterium N47.</title>
        <authorList>
            <person name="Bergmann F."/>
            <person name="Selesi D."/>
            <person name="Weinmaier T."/>
            <person name="Tischler P."/>
            <person name="Rattei T."/>
            <person name="Meckenstock R.U."/>
        </authorList>
    </citation>
    <scope>NUCLEOTIDE SEQUENCE</scope>
</reference>
<dbReference type="Gene3D" id="3.30.420.40">
    <property type="match status" value="2"/>
</dbReference>
<organism evidence="2">
    <name type="scientific">uncultured Desulfobacterium sp</name>
    <dbReference type="NCBI Taxonomy" id="201089"/>
    <lineage>
        <taxon>Bacteria</taxon>
        <taxon>Pseudomonadati</taxon>
        <taxon>Thermodesulfobacteriota</taxon>
        <taxon>Desulfobacteria</taxon>
        <taxon>Desulfobacterales</taxon>
        <taxon>Desulfobacteriaceae</taxon>
        <taxon>Desulfobacterium</taxon>
        <taxon>environmental samples</taxon>
    </lineage>
</organism>
<evidence type="ECO:0000256" key="1">
    <source>
        <dbReference type="SAM" id="Phobius"/>
    </source>
</evidence>
<dbReference type="PANTHER" id="PTHR40278">
    <property type="entry name" value="DNA UTILIZATION PROTEIN HOFN"/>
    <property type="match status" value="1"/>
</dbReference>